<organism evidence="5 6">
    <name type="scientific">Ostreobium quekettii</name>
    <dbReference type="NCBI Taxonomy" id="121088"/>
    <lineage>
        <taxon>Eukaryota</taxon>
        <taxon>Viridiplantae</taxon>
        <taxon>Chlorophyta</taxon>
        <taxon>core chlorophytes</taxon>
        <taxon>Ulvophyceae</taxon>
        <taxon>TCBD clade</taxon>
        <taxon>Bryopsidales</taxon>
        <taxon>Ostreobineae</taxon>
        <taxon>Ostreobiaceae</taxon>
        <taxon>Ostreobium</taxon>
    </lineage>
</organism>
<dbReference type="AlphaFoldDB" id="A0A8S1IXW1"/>
<dbReference type="InterPro" id="IPR013078">
    <property type="entry name" value="His_Pase_superF_clade-1"/>
</dbReference>
<gene>
    <name evidence="5" type="ORF">OSTQU699_LOCUS4945</name>
</gene>
<proteinExistence type="inferred from homology"/>
<evidence type="ECO:0000256" key="1">
    <source>
        <dbReference type="ARBA" id="ARBA00038362"/>
    </source>
</evidence>
<comment type="caution">
    <text evidence="5">The sequence shown here is derived from an EMBL/GenBank/DDBJ whole genome shotgun (WGS) entry which is preliminary data.</text>
</comment>
<dbReference type="SMART" id="SM00855">
    <property type="entry name" value="PGAM"/>
    <property type="match status" value="1"/>
</dbReference>
<dbReference type="SUPFAM" id="SSF53254">
    <property type="entry name" value="Phosphoglycerate mutase-like"/>
    <property type="match status" value="1"/>
</dbReference>
<dbReference type="Gene3D" id="3.40.50.1240">
    <property type="entry name" value="Phosphoglycerate mutase-like"/>
    <property type="match status" value="1"/>
</dbReference>
<evidence type="ECO:0000313" key="6">
    <source>
        <dbReference type="Proteomes" id="UP000708148"/>
    </source>
</evidence>
<dbReference type="InterPro" id="IPR050275">
    <property type="entry name" value="PGM_Phosphatase"/>
</dbReference>
<dbReference type="OrthoDB" id="354304at2759"/>
<dbReference type="EMBL" id="CAJHUC010001065">
    <property type="protein sequence ID" value="CAD7699586.1"/>
    <property type="molecule type" value="Genomic_DNA"/>
</dbReference>
<feature type="active site" description="Proton donor/acceptor" evidence="2">
    <location>
        <position position="151"/>
    </location>
</feature>
<feature type="binding site" evidence="3">
    <location>
        <position position="127"/>
    </location>
    <ligand>
        <name>substrate</name>
    </ligand>
</feature>
<feature type="active site" description="Tele-phosphohistidine intermediate" evidence="2">
    <location>
        <position position="77"/>
    </location>
</feature>
<feature type="binding site" evidence="3">
    <location>
        <begin position="76"/>
        <end position="83"/>
    </location>
    <ligand>
        <name>substrate</name>
    </ligand>
</feature>
<comment type="similarity">
    <text evidence="1">Belongs to the phosphoglycerate mutase family.</text>
</comment>
<feature type="compositionally biased region" description="Low complexity" evidence="4">
    <location>
        <begin position="31"/>
        <end position="40"/>
    </location>
</feature>
<protein>
    <submittedName>
        <fullName evidence="5">Uncharacterized protein</fullName>
    </submittedName>
</protein>
<evidence type="ECO:0000256" key="3">
    <source>
        <dbReference type="PIRSR" id="PIRSR613078-2"/>
    </source>
</evidence>
<dbReference type="CDD" id="cd07067">
    <property type="entry name" value="HP_PGM_like"/>
    <property type="match status" value="1"/>
</dbReference>
<dbReference type="PANTHER" id="PTHR48100:SF27">
    <property type="entry name" value="OS01G0237100 PROTEIN"/>
    <property type="match status" value="1"/>
</dbReference>
<feature type="region of interest" description="Disordered" evidence="4">
    <location>
        <begin position="28"/>
        <end position="50"/>
    </location>
</feature>
<dbReference type="InterPro" id="IPR029033">
    <property type="entry name" value="His_PPase_superfam"/>
</dbReference>
<evidence type="ECO:0000256" key="2">
    <source>
        <dbReference type="PIRSR" id="PIRSR613078-1"/>
    </source>
</evidence>
<evidence type="ECO:0000313" key="5">
    <source>
        <dbReference type="EMBL" id="CAD7699586.1"/>
    </source>
</evidence>
<evidence type="ECO:0000256" key="4">
    <source>
        <dbReference type="SAM" id="MobiDB-lite"/>
    </source>
</evidence>
<accession>A0A8S1IXW1</accession>
<keyword evidence="6" id="KW-1185">Reference proteome</keyword>
<name>A0A8S1IXW1_9CHLO</name>
<dbReference type="Pfam" id="PF00300">
    <property type="entry name" value="His_Phos_1"/>
    <property type="match status" value="1"/>
</dbReference>
<dbReference type="PANTHER" id="PTHR48100">
    <property type="entry name" value="BROAD-SPECIFICITY PHOSPHATASE YOR283W-RELATED"/>
    <property type="match status" value="1"/>
</dbReference>
<dbReference type="GO" id="GO:0016791">
    <property type="term" value="F:phosphatase activity"/>
    <property type="evidence" value="ECO:0007669"/>
    <property type="project" value="TreeGrafter"/>
</dbReference>
<dbReference type="Proteomes" id="UP000708148">
    <property type="component" value="Unassembled WGS sequence"/>
</dbReference>
<sequence>MAPVARPSPPGPHPGPLEALRGLEVEEEVAGEAAAPRPAARSPFQTGGMDITTAGATSTFIGGGVMATEKTIVVMRHGMSTWNSAGRIQGASDEPELTLFGETQALRCRNAISRIPFDSCFSSPLKRARQSADIMWKGQEGPLIPLPELREAHLGYLQGMRNEDAAVKHSEEYRAWRETPASFCIDGRYPVMEVFEQAKKAWKVILSAEGSTHLVVTHKSVLRAMLCTALGLTPQSFRAVDVNNGGVSVFRVNRRGEPMLTALNLTTHMHHDDVYY</sequence>
<reference evidence="5" key="1">
    <citation type="submission" date="2020-12" db="EMBL/GenBank/DDBJ databases">
        <authorList>
            <person name="Iha C."/>
        </authorList>
    </citation>
    <scope>NUCLEOTIDE SEQUENCE</scope>
</reference>